<keyword evidence="2" id="KW-1185">Reference proteome</keyword>
<dbReference type="EMBL" id="MCFC01000029">
    <property type="protein sequence ID" value="ORY28822.1"/>
    <property type="molecule type" value="Genomic_DNA"/>
</dbReference>
<dbReference type="InParanoid" id="A0A1Y2B1X9"/>
<evidence type="ECO:0000313" key="2">
    <source>
        <dbReference type="Proteomes" id="UP000193986"/>
    </source>
</evidence>
<accession>A0A1Y2B1X9</accession>
<organism evidence="1 2">
    <name type="scientific">Naematelia encephala</name>
    <dbReference type="NCBI Taxonomy" id="71784"/>
    <lineage>
        <taxon>Eukaryota</taxon>
        <taxon>Fungi</taxon>
        <taxon>Dikarya</taxon>
        <taxon>Basidiomycota</taxon>
        <taxon>Agaricomycotina</taxon>
        <taxon>Tremellomycetes</taxon>
        <taxon>Tremellales</taxon>
        <taxon>Naemateliaceae</taxon>
        <taxon>Naematelia</taxon>
    </lineage>
</organism>
<name>A0A1Y2B1X9_9TREE</name>
<dbReference type="AlphaFoldDB" id="A0A1Y2B1X9"/>
<sequence length="192" mass="20966">MKGTCSAKKVSEKDPSPCTITLTAIICDGDMYQATFSVEGDPDNGLSVNNRTRRLGRACIEYLENRFDNFGPFLETYDNLIGDKANGVPQPGCIKCTIRPPGSVETGEQTGSEDEAEATVVTETGTVFGRLHMNEKGTELTLQIWCPEDNNVRSCLPRDKGKSLSQVVDAIVASWRSLRDTWRQNAADASPS</sequence>
<protein>
    <submittedName>
        <fullName evidence="1">Uncharacterized protein</fullName>
    </submittedName>
</protein>
<evidence type="ECO:0000313" key="1">
    <source>
        <dbReference type="EMBL" id="ORY28822.1"/>
    </source>
</evidence>
<comment type="caution">
    <text evidence="1">The sequence shown here is derived from an EMBL/GenBank/DDBJ whole genome shotgun (WGS) entry which is preliminary data.</text>
</comment>
<gene>
    <name evidence="1" type="ORF">BCR39DRAFT_559386</name>
</gene>
<proteinExistence type="predicted"/>
<reference evidence="1 2" key="1">
    <citation type="submission" date="2016-07" db="EMBL/GenBank/DDBJ databases">
        <title>Pervasive Adenine N6-methylation of Active Genes in Fungi.</title>
        <authorList>
            <consortium name="DOE Joint Genome Institute"/>
            <person name="Mondo S.J."/>
            <person name="Dannebaum R.O."/>
            <person name="Kuo R.C."/>
            <person name="Labutti K."/>
            <person name="Haridas S."/>
            <person name="Kuo A."/>
            <person name="Salamov A."/>
            <person name="Ahrendt S.R."/>
            <person name="Lipzen A."/>
            <person name="Sullivan W."/>
            <person name="Andreopoulos W.B."/>
            <person name="Clum A."/>
            <person name="Lindquist E."/>
            <person name="Daum C."/>
            <person name="Ramamoorthy G.K."/>
            <person name="Gryganskyi A."/>
            <person name="Culley D."/>
            <person name="Magnuson J.K."/>
            <person name="James T.Y."/>
            <person name="O'Malley M.A."/>
            <person name="Stajich J.E."/>
            <person name="Spatafora J.W."/>
            <person name="Visel A."/>
            <person name="Grigoriev I.V."/>
        </authorList>
    </citation>
    <scope>NUCLEOTIDE SEQUENCE [LARGE SCALE GENOMIC DNA]</scope>
    <source>
        <strain evidence="1 2">68-887.2</strain>
    </source>
</reference>
<dbReference type="Proteomes" id="UP000193986">
    <property type="component" value="Unassembled WGS sequence"/>
</dbReference>